<evidence type="ECO:0000313" key="2">
    <source>
        <dbReference type="Proteomes" id="UP001519460"/>
    </source>
</evidence>
<accession>A0ABD0J044</accession>
<dbReference type="AlphaFoldDB" id="A0ABD0J044"/>
<sequence>MVRDRLADASCVINTARNVGHMNTVEEQTEETNRPRKLQMSKTYLIILSRSTRSESWIRYKTAGVTANVRAQHSVSKRKVREALIDADVGGIRCRSSVIPLMSFSHKILVK</sequence>
<evidence type="ECO:0000313" key="1">
    <source>
        <dbReference type="EMBL" id="KAK7443840.1"/>
    </source>
</evidence>
<protein>
    <submittedName>
        <fullName evidence="1">Uncharacterized protein</fullName>
    </submittedName>
</protein>
<proteinExistence type="predicted"/>
<keyword evidence="2" id="KW-1185">Reference proteome</keyword>
<dbReference type="EMBL" id="JACVVK020000812">
    <property type="protein sequence ID" value="KAK7443840.1"/>
    <property type="molecule type" value="Genomic_DNA"/>
</dbReference>
<reference evidence="1 2" key="1">
    <citation type="journal article" date="2023" name="Sci. Data">
        <title>Genome assembly of the Korean intertidal mud-creeper Batillaria attramentaria.</title>
        <authorList>
            <person name="Patra A.K."/>
            <person name="Ho P.T."/>
            <person name="Jun S."/>
            <person name="Lee S.J."/>
            <person name="Kim Y."/>
            <person name="Won Y.J."/>
        </authorList>
    </citation>
    <scope>NUCLEOTIDE SEQUENCE [LARGE SCALE GENOMIC DNA]</scope>
    <source>
        <strain evidence="1">Wonlab-2016</strain>
    </source>
</reference>
<dbReference type="Proteomes" id="UP001519460">
    <property type="component" value="Unassembled WGS sequence"/>
</dbReference>
<gene>
    <name evidence="1" type="ORF">BaRGS_00040438</name>
</gene>
<comment type="caution">
    <text evidence="1">The sequence shown here is derived from an EMBL/GenBank/DDBJ whole genome shotgun (WGS) entry which is preliminary data.</text>
</comment>
<name>A0ABD0J044_9CAEN</name>
<organism evidence="1 2">
    <name type="scientific">Batillaria attramentaria</name>
    <dbReference type="NCBI Taxonomy" id="370345"/>
    <lineage>
        <taxon>Eukaryota</taxon>
        <taxon>Metazoa</taxon>
        <taxon>Spiralia</taxon>
        <taxon>Lophotrochozoa</taxon>
        <taxon>Mollusca</taxon>
        <taxon>Gastropoda</taxon>
        <taxon>Caenogastropoda</taxon>
        <taxon>Sorbeoconcha</taxon>
        <taxon>Cerithioidea</taxon>
        <taxon>Batillariidae</taxon>
        <taxon>Batillaria</taxon>
    </lineage>
</organism>